<dbReference type="Gene3D" id="3.40.50.1000">
    <property type="entry name" value="HAD superfamily/HAD-like"/>
    <property type="match status" value="1"/>
</dbReference>
<dbReference type="InterPro" id="IPR006439">
    <property type="entry name" value="HAD-SF_hydro_IA"/>
</dbReference>
<protein>
    <submittedName>
        <fullName evidence="1">HAD-IA family hydrolase</fullName>
    </submittedName>
</protein>
<dbReference type="Proteomes" id="UP000470404">
    <property type="component" value="Unassembled WGS sequence"/>
</dbReference>
<evidence type="ECO:0000313" key="1">
    <source>
        <dbReference type="EMBL" id="NEC58970.1"/>
    </source>
</evidence>
<dbReference type="SFLD" id="SFLDG01129">
    <property type="entry name" value="C1.5:_HAD__Beta-PGM__Phosphata"/>
    <property type="match status" value="1"/>
</dbReference>
<dbReference type="PRINTS" id="PR00413">
    <property type="entry name" value="HADHALOGNASE"/>
</dbReference>
<evidence type="ECO:0000313" key="2">
    <source>
        <dbReference type="Proteomes" id="UP000470404"/>
    </source>
</evidence>
<dbReference type="Pfam" id="PF00702">
    <property type="entry name" value="Hydrolase"/>
    <property type="match status" value="1"/>
</dbReference>
<name>A0ABX0BWZ5_9PSEU</name>
<organism evidence="1 2">
    <name type="scientific">Amycolatopsis rubida</name>
    <dbReference type="NCBI Taxonomy" id="112413"/>
    <lineage>
        <taxon>Bacteria</taxon>
        <taxon>Bacillati</taxon>
        <taxon>Actinomycetota</taxon>
        <taxon>Actinomycetes</taxon>
        <taxon>Pseudonocardiales</taxon>
        <taxon>Pseudonocardiaceae</taxon>
        <taxon>Amycolatopsis</taxon>
    </lineage>
</organism>
<dbReference type="EMBL" id="JAAGNC010000132">
    <property type="protein sequence ID" value="NEC58970.1"/>
    <property type="molecule type" value="Genomic_DNA"/>
</dbReference>
<gene>
    <name evidence="1" type="ORF">G3I59_26085</name>
</gene>
<dbReference type="Gene3D" id="1.10.150.240">
    <property type="entry name" value="Putative phosphatase, domain 2"/>
    <property type="match status" value="1"/>
</dbReference>
<dbReference type="GO" id="GO:0016787">
    <property type="term" value="F:hydrolase activity"/>
    <property type="evidence" value="ECO:0007669"/>
    <property type="project" value="UniProtKB-KW"/>
</dbReference>
<dbReference type="SUPFAM" id="SSF56784">
    <property type="entry name" value="HAD-like"/>
    <property type="match status" value="1"/>
</dbReference>
<dbReference type="InterPro" id="IPR044999">
    <property type="entry name" value="CbbY-like"/>
</dbReference>
<proteinExistence type="predicted"/>
<accession>A0ABX0BWZ5</accession>
<keyword evidence="2" id="KW-1185">Reference proteome</keyword>
<dbReference type="InterPro" id="IPR036412">
    <property type="entry name" value="HAD-like_sf"/>
</dbReference>
<dbReference type="PANTHER" id="PTHR42896">
    <property type="entry name" value="XYLULOSE-1,5-BISPHOSPHATE (XUBP) PHOSPHATASE"/>
    <property type="match status" value="1"/>
</dbReference>
<dbReference type="SFLD" id="SFLDS00003">
    <property type="entry name" value="Haloacid_Dehalogenase"/>
    <property type="match status" value="1"/>
</dbReference>
<dbReference type="InterPro" id="IPR023214">
    <property type="entry name" value="HAD_sf"/>
</dbReference>
<dbReference type="InterPro" id="IPR023198">
    <property type="entry name" value="PGP-like_dom2"/>
</dbReference>
<reference evidence="1 2" key="1">
    <citation type="submission" date="2020-01" db="EMBL/GenBank/DDBJ databases">
        <title>Insect and environment-associated Actinomycetes.</title>
        <authorList>
            <person name="Currrie C."/>
            <person name="Chevrette M."/>
            <person name="Carlson C."/>
            <person name="Stubbendieck R."/>
            <person name="Wendt-Pienkowski E."/>
        </authorList>
    </citation>
    <scope>NUCLEOTIDE SEQUENCE [LARGE SCALE GENOMIC DNA]</scope>
    <source>
        <strain evidence="1 2">SID8386</strain>
    </source>
</reference>
<dbReference type="NCBIfam" id="TIGR01509">
    <property type="entry name" value="HAD-SF-IA-v3"/>
    <property type="match status" value="1"/>
</dbReference>
<sequence length="251" mass="26751">MSARSTERRTTVSREDWAAVVFDVDGTLVDSERDGHRLAFNAAFASAGLPYRWDVAEYGDLLGVAGGRERLTGYLESKGHPPEQVAQFAAALHADKTRRLRWMVAQGAISPRPGVRELILDLALAGVRLAVATTGSREWVAPLLGKLFGATTFPVVVTGDDVPAKKPDPAAYLKVLTELGLPAADVLAVEDSAVGLRAALAAGLDCVVVANDYTRGQDFTGALAVYPGFARFRSDRSGPVRGLSVFTRSAR</sequence>
<keyword evidence="1" id="KW-0378">Hydrolase</keyword>
<dbReference type="PANTHER" id="PTHR42896:SF2">
    <property type="entry name" value="CBBY-LIKE PROTEIN"/>
    <property type="match status" value="1"/>
</dbReference>
<comment type="caution">
    <text evidence="1">The sequence shown here is derived from an EMBL/GenBank/DDBJ whole genome shotgun (WGS) entry which is preliminary data.</text>
</comment>